<feature type="domain" description="CsbD-like" evidence="2">
    <location>
        <begin position="6"/>
        <end position="56"/>
    </location>
</feature>
<proteinExistence type="inferred from homology"/>
<dbReference type="PANTHER" id="PTHR34977">
    <property type="entry name" value="UPF0337 PROTEIN YJBJ"/>
    <property type="match status" value="1"/>
</dbReference>
<dbReference type="SUPFAM" id="SSF69047">
    <property type="entry name" value="Hypothetical protein YjbJ"/>
    <property type="match status" value="1"/>
</dbReference>
<gene>
    <name evidence="3" type="ORF">SAMN05192553_11062</name>
</gene>
<dbReference type="OrthoDB" id="9796058at2"/>
<dbReference type="InterPro" id="IPR050423">
    <property type="entry name" value="UPF0337_stress_rsp"/>
</dbReference>
<dbReference type="PIRSF" id="PIRSF039008">
    <property type="entry name" value="YjbJ"/>
    <property type="match status" value="1"/>
</dbReference>
<reference evidence="4" key="1">
    <citation type="submission" date="2016-10" db="EMBL/GenBank/DDBJ databases">
        <authorList>
            <person name="Varghese N."/>
            <person name="Submissions S."/>
        </authorList>
    </citation>
    <scope>NUCLEOTIDE SEQUENCE [LARGE SCALE GENOMIC DNA]</scope>
    <source>
        <strain evidence="4">IBRC-M 10761</strain>
    </source>
</reference>
<organism evidence="3 4">
    <name type="scientific">Cyclobacterium xiamenense</name>
    <dbReference type="NCBI Taxonomy" id="1297121"/>
    <lineage>
        <taxon>Bacteria</taxon>
        <taxon>Pseudomonadati</taxon>
        <taxon>Bacteroidota</taxon>
        <taxon>Cytophagia</taxon>
        <taxon>Cytophagales</taxon>
        <taxon>Cyclobacteriaceae</taxon>
        <taxon>Cyclobacterium</taxon>
    </lineage>
</organism>
<evidence type="ECO:0000313" key="4">
    <source>
        <dbReference type="Proteomes" id="UP000199403"/>
    </source>
</evidence>
<protein>
    <submittedName>
        <fullName evidence="3">Uncharacterized conserved protein YjbJ, UPF0337 family</fullName>
    </submittedName>
</protein>
<dbReference type="InterPro" id="IPR026042">
    <property type="entry name" value="YjbJ"/>
</dbReference>
<dbReference type="InterPro" id="IPR008462">
    <property type="entry name" value="CsbD"/>
</dbReference>
<evidence type="ECO:0000259" key="2">
    <source>
        <dbReference type="Pfam" id="PF05532"/>
    </source>
</evidence>
<dbReference type="InterPro" id="IPR036629">
    <property type="entry name" value="YjbJ_sf"/>
</dbReference>
<name>A0A1H7B7D8_9BACT</name>
<comment type="similarity">
    <text evidence="1">Belongs to the UPF0337 (CsbD) family.</text>
</comment>
<sequence>MSNQLKLKGNWNELKGKLKAKYGELTDDDLTYAEGQEDQLIGKLQQKTGVAKEELKEMIFAEEDK</sequence>
<dbReference type="RefSeq" id="WP_092178329.1">
    <property type="nucleotide sequence ID" value="NZ_FNZH01000010.1"/>
</dbReference>
<evidence type="ECO:0000256" key="1">
    <source>
        <dbReference type="ARBA" id="ARBA00009129"/>
    </source>
</evidence>
<dbReference type="EMBL" id="FNZH01000010">
    <property type="protein sequence ID" value="SEJ73619.1"/>
    <property type="molecule type" value="Genomic_DNA"/>
</dbReference>
<keyword evidence="4" id="KW-1185">Reference proteome</keyword>
<dbReference type="Proteomes" id="UP000199403">
    <property type="component" value="Unassembled WGS sequence"/>
</dbReference>
<dbReference type="Pfam" id="PF05532">
    <property type="entry name" value="CsbD"/>
    <property type="match status" value="1"/>
</dbReference>
<dbReference type="PANTHER" id="PTHR34977:SF1">
    <property type="entry name" value="UPF0337 PROTEIN YJBJ"/>
    <property type="match status" value="1"/>
</dbReference>
<dbReference type="STRING" id="1416801.SAMN05192553_11062"/>
<accession>A0A1H7B7D8</accession>
<dbReference type="AlphaFoldDB" id="A0A1H7B7D8"/>
<evidence type="ECO:0000313" key="3">
    <source>
        <dbReference type="EMBL" id="SEJ73619.1"/>
    </source>
</evidence>
<dbReference type="Gene3D" id="1.10.1470.10">
    <property type="entry name" value="YjbJ"/>
    <property type="match status" value="1"/>
</dbReference>